<protein>
    <submittedName>
        <fullName evidence="1">Uncharacterized protein</fullName>
    </submittedName>
</protein>
<comment type="caution">
    <text evidence="1">The sequence shown here is derived from an EMBL/GenBank/DDBJ whole genome shotgun (WGS) entry which is preliminary data.</text>
</comment>
<dbReference type="Proteomes" id="UP001526143">
    <property type="component" value="Unassembled WGS sequence"/>
</dbReference>
<keyword evidence="2" id="KW-1185">Reference proteome</keyword>
<proteinExistence type="predicted"/>
<evidence type="ECO:0000313" key="1">
    <source>
        <dbReference type="EMBL" id="MCV3214521.1"/>
    </source>
</evidence>
<evidence type="ECO:0000313" key="2">
    <source>
        <dbReference type="Proteomes" id="UP001526143"/>
    </source>
</evidence>
<organism evidence="1 2">
    <name type="scientific">Plectonema radiosum NIES-515</name>
    <dbReference type="NCBI Taxonomy" id="2986073"/>
    <lineage>
        <taxon>Bacteria</taxon>
        <taxon>Bacillati</taxon>
        <taxon>Cyanobacteriota</taxon>
        <taxon>Cyanophyceae</taxon>
        <taxon>Oscillatoriophycideae</taxon>
        <taxon>Oscillatoriales</taxon>
        <taxon>Microcoleaceae</taxon>
        <taxon>Plectonema</taxon>
    </lineage>
</organism>
<name>A0ABT3AZI1_9CYAN</name>
<reference evidence="1 2" key="1">
    <citation type="submission" date="2022-10" db="EMBL/GenBank/DDBJ databases">
        <title>Identification of biosynthetic pathway for the production of the potent trypsin inhibitor radiosumin.</title>
        <authorList>
            <person name="Fewer D.P."/>
            <person name="Delbaje E."/>
            <person name="Ouyang X."/>
            <person name="Agostino P.D."/>
            <person name="Wahlsten M."/>
            <person name="Jokela J."/>
            <person name="Permi P."/>
            <person name="Haapaniemi E."/>
            <person name="Koistinen H."/>
        </authorList>
    </citation>
    <scope>NUCLEOTIDE SEQUENCE [LARGE SCALE GENOMIC DNA]</scope>
    <source>
        <strain evidence="1 2">NIES-515</strain>
    </source>
</reference>
<sequence>MNPEENHPAHLLAKITSLSEQLSETITAYRTHCAEDYQLTNQETYSITDLSLEDLRAILDYLAKF</sequence>
<gene>
    <name evidence="1" type="ORF">OGM63_13530</name>
</gene>
<accession>A0ABT3AZI1</accession>
<dbReference type="EMBL" id="JAOWRF010000197">
    <property type="protein sequence ID" value="MCV3214521.1"/>
    <property type="molecule type" value="Genomic_DNA"/>
</dbReference>
<dbReference type="RefSeq" id="WP_263746103.1">
    <property type="nucleotide sequence ID" value="NZ_JAOWRF010000197.1"/>
</dbReference>